<organism evidence="9">
    <name type="scientific">Candidatus Aschnera chinzeii</name>
    <dbReference type="NCBI Taxonomy" id="1485666"/>
    <lineage>
        <taxon>Bacteria</taxon>
        <taxon>Pseudomonadati</taxon>
        <taxon>Pseudomonadota</taxon>
        <taxon>Gammaproteobacteria</taxon>
        <taxon>Enterobacterales</taxon>
        <taxon>Enterobacteriaceae</taxon>
        <taxon>Candidatus Aschnera</taxon>
    </lineage>
</organism>
<feature type="transmembrane region" description="Helical" evidence="7">
    <location>
        <begin position="147"/>
        <end position="171"/>
    </location>
</feature>
<comment type="similarity">
    <text evidence="2 7">Belongs to the DedA family.</text>
</comment>
<gene>
    <name evidence="9" type="ORF">ACHINZ_4820</name>
</gene>
<feature type="transmembrane region" description="Helical" evidence="7">
    <location>
        <begin position="21"/>
        <end position="54"/>
    </location>
</feature>
<evidence type="ECO:0000256" key="4">
    <source>
        <dbReference type="ARBA" id="ARBA00022692"/>
    </source>
</evidence>
<keyword evidence="7" id="KW-0997">Cell inner membrane</keyword>
<dbReference type="AlphaFoldDB" id="A0AAT9G515"/>
<dbReference type="PANTHER" id="PTHR30353">
    <property type="entry name" value="INNER MEMBRANE PROTEIN DEDA-RELATED"/>
    <property type="match status" value="1"/>
</dbReference>
<evidence type="ECO:0000256" key="5">
    <source>
        <dbReference type="ARBA" id="ARBA00022989"/>
    </source>
</evidence>
<accession>A0AAT9G515</accession>
<feature type="transmembrane region" description="Helical" evidence="7">
    <location>
        <begin position="113"/>
        <end position="135"/>
    </location>
</feature>
<name>A0AAT9G515_9ENTR</name>
<keyword evidence="4 7" id="KW-0812">Transmembrane</keyword>
<keyword evidence="3" id="KW-1003">Cell membrane</keyword>
<evidence type="ECO:0000256" key="1">
    <source>
        <dbReference type="ARBA" id="ARBA00004651"/>
    </source>
</evidence>
<dbReference type="PANTHER" id="PTHR30353:SF15">
    <property type="entry name" value="INNER MEMBRANE PROTEIN YABI"/>
    <property type="match status" value="1"/>
</dbReference>
<evidence type="ECO:0000259" key="8">
    <source>
        <dbReference type="Pfam" id="PF09335"/>
    </source>
</evidence>
<reference evidence="9" key="1">
    <citation type="journal article" date="2023" name="Front. Microbiol.">
        <title>Genome analysis of Candidatus Aschnera chinzeii, the bacterial endosymbiont of the blood-sucking bat fly Penicillidia jenynsii (Insecta: Diptera: Nycteribiidae).</title>
        <authorList>
            <person name="Koga R."/>
            <person name="Moriyama M."/>
            <person name="Nozaki T."/>
            <person name="Fukatsu T."/>
        </authorList>
    </citation>
    <scope>NUCLEOTIDE SEQUENCE</scope>
    <source>
        <strain evidence="9">Kw-01</strain>
    </source>
</reference>
<comment type="subcellular location">
    <subcellularLocation>
        <location evidence="7">Cell inner membrane</location>
        <topology evidence="7">Multi-pass membrane protein</topology>
    </subcellularLocation>
    <subcellularLocation>
        <location evidence="1">Cell membrane</location>
        <topology evidence="1">Multi-pass membrane protein</topology>
    </subcellularLocation>
</comment>
<dbReference type="InterPro" id="IPR032818">
    <property type="entry name" value="DedA-like"/>
</dbReference>
<dbReference type="InterPro" id="IPR032816">
    <property type="entry name" value="VTT_dom"/>
</dbReference>
<dbReference type="GO" id="GO:0005886">
    <property type="term" value="C:plasma membrane"/>
    <property type="evidence" value="ECO:0007669"/>
    <property type="project" value="UniProtKB-SubCell"/>
</dbReference>
<keyword evidence="6 7" id="KW-0472">Membrane</keyword>
<dbReference type="EMBL" id="AP028961">
    <property type="protein sequence ID" value="BET44809.1"/>
    <property type="molecule type" value="Genomic_DNA"/>
</dbReference>
<evidence type="ECO:0000256" key="6">
    <source>
        <dbReference type="ARBA" id="ARBA00023136"/>
    </source>
</evidence>
<proteinExistence type="inferred from homology"/>
<sequence>MFLIDTIKNITSNINYYMLSMMCVIFVLSFGESLFFISLLLPATVIILGLSAFIKNNGVAFLPIWLAASLGAFLGDWLSYWLGHHYKNNISRIWLINRHPLWLKKGYIFFKKYGILGVFFSRFFGPLRAIIPLIAGICNMPIYRFQLANLLSSMMWALIILTPGTISSHWLSKIF</sequence>
<protein>
    <submittedName>
        <fullName evidence="9">DedA family protein</fullName>
    </submittedName>
</protein>
<evidence type="ECO:0000256" key="3">
    <source>
        <dbReference type="ARBA" id="ARBA00022475"/>
    </source>
</evidence>
<keyword evidence="5 7" id="KW-1133">Transmembrane helix</keyword>
<evidence type="ECO:0000256" key="2">
    <source>
        <dbReference type="ARBA" id="ARBA00010792"/>
    </source>
</evidence>
<dbReference type="Pfam" id="PF09335">
    <property type="entry name" value="VTT_dom"/>
    <property type="match status" value="1"/>
</dbReference>
<reference evidence="9" key="2">
    <citation type="submission" date="2023-10" db="EMBL/GenBank/DDBJ databases">
        <authorList>
            <person name="Koga R."/>
            <person name="Fukatsu T."/>
        </authorList>
    </citation>
    <scope>NUCLEOTIDE SEQUENCE</scope>
    <source>
        <strain evidence="9">Kw-01</strain>
    </source>
</reference>
<feature type="domain" description="VTT" evidence="8">
    <location>
        <begin position="42"/>
        <end position="164"/>
    </location>
</feature>
<evidence type="ECO:0000256" key="7">
    <source>
        <dbReference type="RuleBase" id="RU367016"/>
    </source>
</evidence>
<evidence type="ECO:0000313" key="9">
    <source>
        <dbReference type="EMBL" id="BET44809.1"/>
    </source>
</evidence>
<feature type="transmembrane region" description="Helical" evidence="7">
    <location>
        <begin position="60"/>
        <end position="82"/>
    </location>
</feature>